<dbReference type="InterPro" id="IPR029903">
    <property type="entry name" value="RmlD-like-bd"/>
</dbReference>
<evidence type="ECO:0000313" key="4">
    <source>
        <dbReference type="Proteomes" id="UP001177023"/>
    </source>
</evidence>
<sequence>MKGPIAILGARSLLGRHVVNIFQELHPDIALEMWTQSDGVGNVNSVKRLIACISEAELIINCHEARDLSMAPDFEALHSHNEQFVAEILRSSTAPIIHISSTLVQCSDFWPNTYEPEREASKYESRWPCKAYCKSKHLAEQELFASRRSAVVLRIPFLYGEEDWGSPVTDAVMAANIFGSIPNIGDRGGAFQMAYAGNVANKVRLAAVELLKGSFREREIIIVGDETPVGDVYANVVEAVAKNPKRPMSTYNLPFLPLYYIYLAIGWLLLAVNKIFDVSGLLSKMPDPSLLYLIFHHWTFFNTNKSTNLLPDHEELSREYVVKKSRDHYALMNPNRVRTSWQLHIE</sequence>
<evidence type="ECO:0000259" key="2">
    <source>
        <dbReference type="Pfam" id="PF04321"/>
    </source>
</evidence>
<evidence type="ECO:0000256" key="1">
    <source>
        <dbReference type="SAM" id="Phobius"/>
    </source>
</evidence>
<dbReference type="SUPFAM" id="SSF51735">
    <property type="entry name" value="NAD(P)-binding Rossmann-fold domains"/>
    <property type="match status" value="1"/>
</dbReference>
<accession>A0AA36C764</accession>
<feature type="non-terminal residue" evidence="3">
    <location>
        <position position="1"/>
    </location>
</feature>
<reference evidence="3" key="1">
    <citation type="submission" date="2023-06" db="EMBL/GenBank/DDBJ databases">
        <authorList>
            <person name="Delattre M."/>
        </authorList>
    </citation>
    <scope>NUCLEOTIDE SEQUENCE</scope>
    <source>
        <strain evidence="3">AF72</strain>
    </source>
</reference>
<comment type="caution">
    <text evidence="3">The sequence shown here is derived from an EMBL/GenBank/DDBJ whole genome shotgun (WGS) entry which is preliminary data.</text>
</comment>
<feature type="domain" description="RmlD-like substrate binding" evidence="2">
    <location>
        <begin position="5"/>
        <end position="162"/>
    </location>
</feature>
<proteinExistence type="predicted"/>
<keyword evidence="1" id="KW-1133">Transmembrane helix</keyword>
<dbReference type="InterPro" id="IPR036291">
    <property type="entry name" value="NAD(P)-bd_dom_sf"/>
</dbReference>
<keyword evidence="1" id="KW-0812">Transmembrane</keyword>
<feature type="transmembrane region" description="Helical" evidence="1">
    <location>
        <begin position="258"/>
        <end position="276"/>
    </location>
</feature>
<dbReference type="AlphaFoldDB" id="A0AA36C764"/>
<dbReference type="Gene3D" id="3.40.50.720">
    <property type="entry name" value="NAD(P)-binding Rossmann-like Domain"/>
    <property type="match status" value="1"/>
</dbReference>
<dbReference type="Pfam" id="PF04321">
    <property type="entry name" value="RmlD_sub_bind"/>
    <property type="match status" value="1"/>
</dbReference>
<keyword evidence="4" id="KW-1185">Reference proteome</keyword>
<keyword evidence="1" id="KW-0472">Membrane</keyword>
<protein>
    <recommendedName>
        <fullName evidence="2">RmlD-like substrate binding domain-containing protein</fullName>
    </recommendedName>
</protein>
<dbReference type="EMBL" id="CATQJA010000644">
    <property type="protein sequence ID" value="CAJ0562349.1"/>
    <property type="molecule type" value="Genomic_DNA"/>
</dbReference>
<dbReference type="Proteomes" id="UP001177023">
    <property type="component" value="Unassembled WGS sequence"/>
</dbReference>
<gene>
    <name evidence="3" type="ORF">MSPICULIGERA_LOCUS2095</name>
</gene>
<evidence type="ECO:0000313" key="3">
    <source>
        <dbReference type="EMBL" id="CAJ0562349.1"/>
    </source>
</evidence>
<name>A0AA36C764_9BILA</name>
<organism evidence="3 4">
    <name type="scientific">Mesorhabditis spiculigera</name>
    <dbReference type="NCBI Taxonomy" id="96644"/>
    <lineage>
        <taxon>Eukaryota</taxon>
        <taxon>Metazoa</taxon>
        <taxon>Ecdysozoa</taxon>
        <taxon>Nematoda</taxon>
        <taxon>Chromadorea</taxon>
        <taxon>Rhabditida</taxon>
        <taxon>Rhabditina</taxon>
        <taxon>Rhabditomorpha</taxon>
        <taxon>Rhabditoidea</taxon>
        <taxon>Rhabditidae</taxon>
        <taxon>Mesorhabditinae</taxon>
        <taxon>Mesorhabditis</taxon>
    </lineage>
</organism>